<dbReference type="UniPathway" id="UPA00378"/>
<comment type="subcellular location">
    <subcellularLocation>
        <location evidence="2 10">Endoplasmic reticulum membrane</location>
        <topology evidence="2 10">Single-pass type I membrane protein</topology>
    </subcellularLocation>
</comment>
<comment type="similarity">
    <text evidence="4 10">Belongs to the OST1 family.</text>
</comment>
<evidence type="ECO:0000256" key="3">
    <source>
        <dbReference type="ARBA" id="ARBA00004922"/>
    </source>
</evidence>
<reference evidence="11" key="1">
    <citation type="submission" date="2020-06" db="EMBL/GenBank/DDBJ databases">
        <title>Genomes of multiple members of Pneumocystis genus reveal paths to human pathogen Pneumocystis jirovecii.</title>
        <authorList>
            <person name="Cisse O.H."/>
            <person name="Ma L."/>
            <person name="Dekker J."/>
            <person name="Khil P."/>
            <person name="Jo J."/>
            <person name="Brenchley J."/>
            <person name="Blair R."/>
            <person name="Pahar B."/>
            <person name="Chabe M."/>
            <person name="Van Rompay K.A."/>
            <person name="Keesler R."/>
            <person name="Sukura A."/>
            <person name="Hirsch V."/>
            <person name="Kutty G."/>
            <person name="Liu Y."/>
            <person name="Peng L."/>
            <person name="Chen J."/>
            <person name="Song J."/>
            <person name="Weissenbacher-Lang C."/>
            <person name="Xu J."/>
            <person name="Upham N.S."/>
            <person name="Stajich J.E."/>
            <person name="Cuomo C.A."/>
            <person name="Cushion M.T."/>
            <person name="Kovacs J.A."/>
        </authorList>
    </citation>
    <scope>NUCLEOTIDE SEQUENCE</scope>
    <source>
        <strain evidence="11">2A</strain>
    </source>
</reference>
<keyword evidence="9" id="KW-0472">Membrane</keyword>
<protein>
    <recommendedName>
        <fullName evidence="10">Dolichyl-diphosphooligosaccharide--protein glycosyltransferase subunit 1</fullName>
    </recommendedName>
</protein>
<evidence type="ECO:0000256" key="4">
    <source>
        <dbReference type="ARBA" id="ARBA00008905"/>
    </source>
</evidence>
<dbReference type="InterPro" id="IPR007676">
    <property type="entry name" value="Ribophorin_I"/>
</dbReference>
<evidence type="ECO:0000256" key="7">
    <source>
        <dbReference type="ARBA" id="ARBA00022824"/>
    </source>
</evidence>
<evidence type="ECO:0000256" key="5">
    <source>
        <dbReference type="ARBA" id="ARBA00022692"/>
    </source>
</evidence>
<dbReference type="GO" id="GO:0018279">
    <property type="term" value="P:protein N-linked glycosylation via asparagine"/>
    <property type="evidence" value="ECO:0007669"/>
    <property type="project" value="TreeGrafter"/>
</dbReference>
<comment type="subunit">
    <text evidence="10">Component of the oligosaccharyltransferase (OST) complex.</text>
</comment>
<gene>
    <name evidence="11" type="ORF">MERGE_000917</name>
</gene>
<evidence type="ECO:0000256" key="9">
    <source>
        <dbReference type="ARBA" id="ARBA00023136"/>
    </source>
</evidence>
<evidence type="ECO:0000313" key="12">
    <source>
        <dbReference type="Proteomes" id="UP000663699"/>
    </source>
</evidence>
<keyword evidence="5" id="KW-0812">Transmembrane</keyword>
<dbReference type="AlphaFoldDB" id="A0A899GD58"/>
<dbReference type="Proteomes" id="UP000663699">
    <property type="component" value="Chromosome 12"/>
</dbReference>
<name>A0A899GD58_9ASCO</name>
<evidence type="ECO:0000313" key="11">
    <source>
        <dbReference type="EMBL" id="QSL66537.1"/>
    </source>
</evidence>
<dbReference type="PANTHER" id="PTHR21049">
    <property type="entry name" value="RIBOPHORIN I"/>
    <property type="match status" value="1"/>
</dbReference>
<dbReference type="Pfam" id="PF04597">
    <property type="entry name" value="Ribophorin_I"/>
    <property type="match status" value="1"/>
</dbReference>
<proteinExistence type="inferred from homology"/>
<accession>A0A899GD58</accession>
<organism evidence="11 12">
    <name type="scientific">Pneumocystis wakefieldiae</name>
    <dbReference type="NCBI Taxonomy" id="38082"/>
    <lineage>
        <taxon>Eukaryota</taxon>
        <taxon>Fungi</taxon>
        <taxon>Dikarya</taxon>
        <taxon>Ascomycota</taxon>
        <taxon>Taphrinomycotina</taxon>
        <taxon>Pneumocystomycetes</taxon>
        <taxon>Pneumocystaceae</taxon>
        <taxon>Pneumocystis</taxon>
    </lineage>
</organism>
<keyword evidence="7 10" id="KW-0256">Endoplasmic reticulum</keyword>
<comment type="function">
    <text evidence="1 10">Subunit of the oligosaccharyl transferase (OST) complex that catalyzes the initial transfer of a defined glycan (Glc(3)Man(9)GlcNAc(2) in eukaryotes) from the lipid carrier dolichol-pyrophosphate to an asparagine residue within an Asn-X-Ser/Thr consensus motif in nascent polypeptide chains, the first step in protein N-glycosylation. N-glycosylation occurs cotranslationally and the complex associates with the Sec61 complex at the channel-forming translocon complex that mediates protein translocation across the endoplasmic reticulum (ER). All subunits are required for a maximal enzyme activity.</text>
</comment>
<sequence length="461" mass="53163">MLLLASLKSKASQKEIRTDNSWKNLNINREINLSKSYIEETSTIIIQNIGNAPLDEYFWIIDNDITNKISYIKVKEKDEKELFINVTPSNENPFNDVKLYIIKLSKPVLPKKSITIEIDIAVLDTLKPFPDIISQDGTQHLKWEGLKYSLSVYSTEKQKTILKINANDVLSYSQYHEGSSANPVLLKSHLIYNFPDIVKPFSKEFIYIHYTYEKPITVIKHLEREAVISHWGNNIAVTNTYSIINAGAKLKEAFSRLKWTRQLYYRTFHAAILSLQINLKTKTRNIYHIDEVGVVYTGEFKSNPKKTIINVKPRYPIFGGWNYSCTIGWDMDLDNFLRKKNNNVYILKIPFVDGPINVYYKNISVNIILPEGSKVLDVVSRIPITKSEISTYKTYMDVIGRTSIKLFATNLVDTLSSEEIFVLYDYPLWNNFRKPLAISIAFGVLFLSSSLLKKLKIRIGE</sequence>
<evidence type="ECO:0000256" key="10">
    <source>
        <dbReference type="RuleBase" id="RU361143"/>
    </source>
</evidence>
<evidence type="ECO:0000256" key="8">
    <source>
        <dbReference type="ARBA" id="ARBA00022989"/>
    </source>
</evidence>
<comment type="pathway">
    <text evidence="3 10">Protein modification; protein glycosylation.</text>
</comment>
<keyword evidence="12" id="KW-1185">Reference proteome</keyword>
<dbReference type="EMBL" id="CP054543">
    <property type="protein sequence ID" value="QSL66537.1"/>
    <property type="molecule type" value="Genomic_DNA"/>
</dbReference>
<evidence type="ECO:0000256" key="1">
    <source>
        <dbReference type="ARBA" id="ARBA00002791"/>
    </source>
</evidence>
<dbReference type="GO" id="GO:0008250">
    <property type="term" value="C:oligosaccharyltransferase complex"/>
    <property type="evidence" value="ECO:0007669"/>
    <property type="project" value="UniProtKB-UniRule"/>
</dbReference>
<dbReference type="OrthoDB" id="310030at2759"/>
<keyword evidence="8" id="KW-1133">Transmembrane helix</keyword>
<evidence type="ECO:0000256" key="2">
    <source>
        <dbReference type="ARBA" id="ARBA00004115"/>
    </source>
</evidence>
<dbReference type="PANTHER" id="PTHR21049:SF0">
    <property type="entry name" value="DOLICHYL-DIPHOSPHOOLIGOSACCHARIDE--PROTEIN GLYCOSYLTRANSFERASE SUBUNIT 1"/>
    <property type="match status" value="1"/>
</dbReference>
<keyword evidence="6" id="KW-0732">Signal</keyword>
<evidence type="ECO:0000256" key="6">
    <source>
        <dbReference type="ARBA" id="ARBA00022729"/>
    </source>
</evidence>